<dbReference type="Pfam" id="PF01594">
    <property type="entry name" value="AI-2E_transport"/>
    <property type="match status" value="1"/>
</dbReference>
<evidence type="ECO:0000256" key="4">
    <source>
        <dbReference type="ARBA" id="ARBA00022475"/>
    </source>
</evidence>
<feature type="transmembrane region" description="Helical" evidence="8">
    <location>
        <begin position="69"/>
        <end position="91"/>
    </location>
</feature>
<evidence type="ECO:0000313" key="9">
    <source>
        <dbReference type="EMBL" id="OGI90786.1"/>
    </source>
</evidence>
<feature type="transmembrane region" description="Helical" evidence="8">
    <location>
        <begin position="307"/>
        <end position="339"/>
    </location>
</feature>
<dbReference type="GO" id="GO:0005886">
    <property type="term" value="C:plasma membrane"/>
    <property type="evidence" value="ECO:0007669"/>
    <property type="project" value="UniProtKB-SubCell"/>
</dbReference>
<evidence type="ECO:0000256" key="2">
    <source>
        <dbReference type="ARBA" id="ARBA00009773"/>
    </source>
</evidence>
<feature type="transmembrane region" description="Helical" evidence="8">
    <location>
        <begin position="213"/>
        <end position="233"/>
    </location>
</feature>
<comment type="subcellular location">
    <subcellularLocation>
        <location evidence="1">Cell membrane</location>
        <topology evidence="1">Multi-pass membrane protein</topology>
    </subcellularLocation>
</comment>
<dbReference type="PANTHER" id="PTHR21716">
    <property type="entry name" value="TRANSMEMBRANE PROTEIN"/>
    <property type="match status" value="1"/>
</dbReference>
<keyword evidence="7 8" id="KW-0472">Membrane</keyword>
<feature type="transmembrane region" description="Helical" evidence="8">
    <location>
        <begin position="36"/>
        <end position="57"/>
    </location>
</feature>
<dbReference type="InterPro" id="IPR002549">
    <property type="entry name" value="AI-2E-like"/>
</dbReference>
<evidence type="ECO:0000256" key="5">
    <source>
        <dbReference type="ARBA" id="ARBA00022692"/>
    </source>
</evidence>
<dbReference type="Proteomes" id="UP000176814">
    <property type="component" value="Unassembled WGS sequence"/>
</dbReference>
<reference evidence="9 10" key="1">
    <citation type="journal article" date="2016" name="Nat. Commun.">
        <title>Thousands of microbial genomes shed light on interconnected biogeochemical processes in an aquifer system.</title>
        <authorList>
            <person name="Anantharaman K."/>
            <person name="Brown C.T."/>
            <person name="Hug L.A."/>
            <person name="Sharon I."/>
            <person name="Castelle C.J."/>
            <person name="Probst A.J."/>
            <person name="Thomas B.C."/>
            <person name="Singh A."/>
            <person name="Wilkins M.J."/>
            <person name="Karaoz U."/>
            <person name="Brodie E.L."/>
            <person name="Williams K.H."/>
            <person name="Hubbard S.S."/>
            <person name="Banfield J.F."/>
        </authorList>
    </citation>
    <scope>NUCLEOTIDE SEQUENCE [LARGE SCALE GENOMIC DNA]</scope>
</reference>
<evidence type="ECO:0000256" key="7">
    <source>
        <dbReference type="ARBA" id="ARBA00023136"/>
    </source>
</evidence>
<keyword evidence="3" id="KW-0813">Transport</keyword>
<keyword evidence="5 8" id="KW-0812">Transmembrane</keyword>
<keyword evidence="4" id="KW-1003">Cell membrane</keyword>
<gene>
    <name evidence="9" type="ORF">A2911_01965</name>
</gene>
<evidence type="ECO:0000256" key="3">
    <source>
        <dbReference type="ARBA" id="ARBA00022448"/>
    </source>
</evidence>
<keyword evidence="6 8" id="KW-1133">Transmembrane helix</keyword>
<dbReference type="PANTHER" id="PTHR21716:SF53">
    <property type="entry name" value="PERMEASE PERM-RELATED"/>
    <property type="match status" value="1"/>
</dbReference>
<evidence type="ECO:0000256" key="1">
    <source>
        <dbReference type="ARBA" id="ARBA00004651"/>
    </source>
</evidence>
<feature type="transmembrane region" description="Helical" evidence="8">
    <location>
        <begin position="239"/>
        <end position="266"/>
    </location>
</feature>
<proteinExistence type="inferred from homology"/>
<evidence type="ECO:0000256" key="8">
    <source>
        <dbReference type="SAM" id="Phobius"/>
    </source>
</evidence>
<protein>
    <recommendedName>
        <fullName evidence="11">AI-2E family transporter</fullName>
    </recommendedName>
</protein>
<evidence type="ECO:0000313" key="10">
    <source>
        <dbReference type="Proteomes" id="UP000176814"/>
    </source>
</evidence>
<feature type="transmembrane region" description="Helical" evidence="8">
    <location>
        <begin position="159"/>
        <end position="179"/>
    </location>
</feature>
<dbReference type="AlphaFoldDB" id="A0A1F6X9N3"/>
<accession>A0A1F6X9N3</accession>
<sequence length="359" mass="39516">MLEKREIVSVSISTGTLLRAVLIVVGVVFMWVLRDFILIVLTSIVIASFVESAVPFFKKIKINRVFGVVLCYVSTLLLLAGLFYLFAPLLITEIYNFSTFLSSYIPGSSLLDYFRNDVFSGAKDVVANFSDSLSLNNLLSTSKAFIANISGGFFQTLSVAFGSIFNVILIIVISFYLSIQERGIENFLRIILPIQYENYAVDLWERTRVKIALWIKGQLVLGLIDAVLVYLVLSLLGVQYALLLAIVAGIMGLIPYGTLIALIPAVSISYLSGGISDALMVAGAYLIIHQFEIFLFTPLLIKSVVGLSPFVIILAALAGFELGSFWGLVLAIPAAVFLMELMSDMEKHKAFTRTKNEKT</sequence>
<feature type="transmembrane region" description="Helical" evidence="8">
    <location>
        <begin position="7"/>
        <end position="30"/>
    </location>
</feature>
<evidence type="ECO:0008006" key="11">
    <source>
        <dbReference type="Google" id="ProtNLM"/>
    </source>
</evidence>
<comment type="similarity">
    <text evidence="2">Belongs to the autoinducer-2 exporter (AI-2E) (TC 2.A.86) family.</text>
</comment>
<organism evidence="9 10">
    <name type="scientific">Candidatus Nomurabacteria bacterium RIFCSPLOWO2_01_FULL_40_15</name>
    <dbReference type="NCBI Taxonomy" id="1801772"/>
    <lineage>
        <taxon>Bacteria</taxon>
        <taxon>Candidatus Nomuraibacteriota</taxon>
    </lineage>
</organism>
<name>A0A1F6X9N3_9BACT</name>
<comment type="caution">
    <text evidence="9">The sequence shown here is derived from an EMBL/GenBank/DDBJ whole genome shotgun (WGS) entry which is preliminary data.</text>
</comment>
<evidence type="ECO:0000256" key="6">
    <source>
        <dbReference type="ARBA" id="ARBA00022989"/>
    </source>
</evidence>
<dbReference type="GO" id="GO:0055085">
    <property type="term" value="P:transmembrane transport"/>
    <property type="evidence" value="ECO:0007669"/>
    <property type="project" value="TreeGrafter"/>
</dbReference>
<dbReference type="EMBL" id="MFUW01000007">
    <property type="protein sequence ID" value="OGI90786.1"/>
    <property type="molecule type" value="Genomic_DNA"/>
</dbReference>